<feature type="compositionally biased region" description="Basic and acidic residues" evidence="1">
    <location>
        <begin position="1"/>
        <end position="12"/>
    </location>
</feature>
<evidence type="ECO:0000313" key="2">
    <source>
        <dbReference type="EMBL" id="RUO49334.1"/>
    </source>
</evidence>
<protein>
    <submittedName>
        <fullName evidence="2">Uncharacterized protein</fullName>
    </submittedName>
</protein>
<name>A0A432XKW9_9GAMM</name>
<dbReference type="AlphaFoldDB" id="A0A432XKW9"/>
<feature type="region of interest" description="Disordered" evidence="1">
    <location>
        <begin position="1"/>
        <end position="22"/>
    </location>
</feature>
<organism evidence="2 3">
    <name type="scientific">Pseudidiomarina donghaiensis</name>
    <dbReference type="NCBI Taxonomy" id="519452"/>
    <lineage>
        <taxon>Bacteria</taxon>
        <taxon>Pseudomonadati</taxon>
        <taxon>Pseudomonadota</taxon>
        <taxon>Gammaproteobacteria</taxon>
        <taxon>Alteromonadales</taxon>
        <taxon>Idiomarinaceae</taxon>
        <taxon>Pseudidiomarina</taxon>
    </lineage>
</organism>
<dbReference type="RefSeq" id="WP_092837278.1">
    <property type="nucleotide sequence ID" value="NZ_FPCF01000001.1"/>
</dbReference>
<evidence type="ECO:0000256" key="1">
    <source>
        <dbReference type="SAM" id="MobiDB-lite"/>
    </source>
</evidence>
<dbReference type="STRING" id="519452.SAMN04488139_0570"/>
<reference evidence="3" key="1">
    <citation type="journal article" date="2018" name="Front. Microbiol.">
        <title>Genome-Based Analysis Reveals the Taxonomy and Diversity of the Family Idiomarinaceae.</title>
        <authorList>
            <person name="Liu Y."/>
            <person name="Lai Q."/>
            <person name="Shao Z."/>
        </authorList>
    </citation>
    <scope>NUCLEOTIDE SEQUENCE [LARGE SCALE GENOMIC DNA]</scope>
    <source>
        <strain evidence="3">908033</strain>
    </source>
</reference>
<keyword evidence="3" id="KW-1185">Reference proteome</keyword>
<dbReference type="Proteomes" id="UP000286985">
    <property type="component" value="Unassembled WGS sequence"/>
</dbReference>
<dbReference type="OrthoDB" id="6240578at2"/>
<dbReference type="EMBL" id="PIPU01000001">
    <property type="protein sequence ID" value="RUO49334.1"/>
    <property type="molecule type" value="Genomic_DNA"/>
</dbReference>
<evidence type="ECO:0000313" key="3">
    <source>
        <dbReference type="Proteomes" id="UP000286985"/>
    </source>
</evidence>
<accession>A0A432XKW9</accession>
<proteinExistence type="predicted"/>
<gene>
    <name evidence="2" type="ORF">CWE24_02175</name>
</gene>
<comment type="caution">
    <text evidence="2">The sequence shown here is derived from an EMBL/GenBank/DDBJ whole genome shotgun (WGS) entry which is preliminary data.</text>
</comment>
<sequence>MSADQHDGSEQRRKGRKISLFNGHEKLSDIGVPKTESNHAALSRAIHELRRSPILTHAEFRDRKGKVWTIPRSASFFKRLQIALFAD</sequence>